<reference evidence="1" key="1">
    <citation type="submission" date="2020-11" db="EMBL/GenBank/DDBJ databases">
        <authorList>
            <person name="Tran Van P."/>
        </authorList>
    </citation>
    <scope>NUCLEOTIDE SEQUENCE</scope>
</reference>
<protein>
    <submittedName>
        <fullName evidence="1">Uncharacterized protein</fullName>
    </submittedName>
</protein>
<dbReference type="PANTHER" id="PTHR43031:SF1">
    <property type="entry name" value="PYRIDINE NUCLEOTIDE-DISULPHIDE OXIDOREDUCTASE"/>
    <property type="match status" value="1"/>
</dbReference>
<dbReference type="InterPro" id="IPR036873">
    <property type="entry name" value="Rhodanese-like_dom_sf"/>
</dbReference>
<dbReference type="InterPro" id="IPR050229">
    <property type="entry name" value="GlpE_sulfurtransferase"/>
</dbReference>
<dbReference type="Gene3D" id="3.40.250.10">
    <property type="entry name" value="Rhodanese-like domain"/>
    <property type="match status" value="1"/>
</dbReference>
<dbReference type="InterPro" id="IPR001763">
    <property type="entry name" value="Rhodanese-like_dom"/>
</dbReference>
<dbReference type="Pfam" id="PF00581">
    <property type="entry name" value="Rhodanese"/>
    <property type="match status" value="1"/>
</dbReference>
<dbReference type="SUPFAM" id="SSF52821">
    <property type="entry name" value="Rhodanese/Cell cycle control phosphatase"/>
    <property type="match status" value="1"/>
</dbReference>
<evidence type="ECO:0000313" key="1">
    <source>
        <dbReference type="EMBL" id="CAD7239597.1"/>
    </source>
</evidence>
<organism evidence="1">
    <name type="scientific">Cyprideis torosa</name>
    <dbReference type="NCBI Taxonomy" id="163714"/>
    <lineage>
        <taxon>Eukaryota</taxon>
        <taxon>Metazoa</taxon>
        <taxon>Ecdysozoa</taxon>
        <taxon>Arthropoda</taxon>
        <taxon>Crustacea</taxon>
        <taxon>Oligostraca</taxon>
        <taxon>Ostracoda</taxon>
        <taxon>Podocopa</taxon>
        <taxon>Podocopida</taxon>
        <taxon>Cytherocopina</taxon>
        <taxon>Cytheroidea</taxon>
        <taxon>Cytherideidae</taxon>
        <taxon>Cyprideis</taxon>
    </lineage>
</organism>
<dbReference type="PANTHER" id="PTHR43031">
    <property type="entry name" value="FAD-DEPENDENT OXIDOREDUCTASE"/>
    <property type="match status" value="1"/>
</dbReference>
<name>A0A7R8WX81_9CRUS</name>
<dbReference type="AlphaFoldDB" id="A0A7R8WX81"/>
<dbReference type="EMBL" id="OB732390">
    <property type="protein sequence ID" value="CAD7239597.1"/>
    <property type="molecule type" value="Genomic_DNA"/>
</dbReference>
<gene>
    <name evidence="1" type="ORF">CTOB1V02_LOCUS17412</name>
</gene>
<dbReference type="PROSITE" id="PS50206">
    <property type="entry name" value="RHODANESE_3"/>
    <property type="match status" value="1"/>
</dbReference>
<accession>A0A7R8WX81</accession>
<proteinExistence type="predicted"/>
<dbReference type="OrthoDB" id="566238at2759"/>
<dbReference type="SMART" id="SM00450">
    <property type="entry name" value="RHOD"/>
    <property type="match status" value="1"/>
</dbReference>
<dbReference type="CDD" id="cd00158">
    <property type="entry name" value="RHOD"/>
    <property type="match status" value="1"/>
</dbReference>
<sequence length="103" mass="11004">MGIFNLFGSNTSVSVIEEYLEKNAIVIDVRTVEEFEDGHVQGSKNIPLNQIGAHIEELRKLGKPVVACCRSGARSGSAATILKQHGIDAINGGPWGNVANCIK</sequence>